<gene>
    <name evidence="7" type="ORF">OM075_02115</name>
</gene>
<evidence type="ECO:0000256" key="3">
    <source>
        <dbReference type="ARBA" id="ARBA00022576"/>
    </source>
</evidence>
<dbReference type="InterPro" id="IPR015424">
    <property type="entry name" value="PyrdxlP-dep_Trfase"/>
</dbReference>
<dbReference type="GO" id="GO:0006520">
    <property type="term" value="P:amino acid metabolic process"/>
    <property type="evidence" value="ECO:0007669"/>
    <property type="project" value="InterPro"/>
</dbReference>
<dbReference type="GO" id="GO:0008483">
    <property type="term" value="F:transaminase activity"/>
    <property type="evidence" value="ECO:0007669"/>
    <property type="project" value="UniProtKB-KW"/>
</dbReference>
<comment type="cofactor">
    <cofactor evidence="1">
        <name>pyridoxal 5'-phosphate</name>
        <dbReference type="ChEBI" id="CHEBI:597326"/>
    </cofactor>
</comment>
<dbReference type="Gene3D" id="3.40.640.10">
    <property type="entry name" value="Type I PLP-dependent aspartate aminotransferase-like (Major domain)"/>
    <property type="match status" value="1"/>
</dbReference>
<dbReference type="PANTHER" id="PTHR46383:SF1">
    <property type="entry name" value="ASPARTATE AMINOTRANSFERASE"/>
    <property type="match status" value="1"/>
</dbReference>
<keyword evidence="8" id="KW-1185">Reference proteome</keyword>
<dbReference type="AlphaFoldDB" id="A0AAE3M1K4"/>
<keyword evidence="4" id="KW-0808">Transferase</keyword>
<evidence type="ECO:0000256" key="1">
    <source>
        <dbReference type="ARBA" id="ARBA00001933"/>
    </source>
</evidence>
<accession>A0AAE3M1K4</accession>
<dbReference type="PANTHER" id="PTHR46383">
    <property type="entry name" value="ASPARTATE AMINOTRANSFERASE"/>
    <property type="match status" value="1"/>
</dbReference>
<protein>
    <submittedName>
        <fullName evidence="7">Pyridoxal phosphate-dependent aminotransferase</fullName>
    </submittedName>
</protein>
<evidence type="ECO:0000256" key="4">
    <source>
        <dbReference type="ARBA" id="ARBA00022679"/>
    </source>
</evidence>
<dbReference type="InterPro" id="IPR050596">
    <property type="entry name" value="AspAT/PAT-like"/>
</dbReference>
<dbReference type="InterPro" id="IPR004839">
    <property type="entry name" value="Aminotransferase_I/II_large"/>
</dbReference>
<dbReference type="Pfam" id="PF00155">
    <property type="entry name" value="Aminotran_1_2"/>
    <property type="match status" value="1"/>
</dbReference>
<feature type="domain" description="Aminotransferase class I/classII large" evidence="6">
    <location>
        <begin position="50"/>
        <end position="420"/>
    </location>
</feature>
<dbReference type="Gene3D" id="6.10.120.10">
    <property type="entry name" value="Bacterial aspartate aminotransferase, helical domain"/>
    <property type="match status" value="1"/>
</dbReference>
<dbReference type="CDD" id="cd00609">
    <property type="entry name" value="AAT_like"/>
    <property type="match status" value="1"/>
</dbReference>
<dbReference type="SUPFAM" id="SSF53383">
    <property type="entry name" value="PLP-dependent transferases"/>
    <property type="match status" value="1"/>
</dbReference>
<name>A0AAE3M1K4_9BACT</name>
<dbReference type="GO" id="GO:0030170">
    <property type="term" value="F:pyridoxal phosphate binding"/>
    <property type="evidence" value="ECO:0007669"/>
    <property type="project" value="InterPro"/>
</dbReference>
<evidence type="ECO:0000313" key="7">
    <source>
        <dbReference type="EMBL" id="MCW3785241.1"/>
    </source>
</evidence>
<dbReference type="Proteomes" id="UP001209229">
    <property type="component" value="Unassembled WGS sequence"/>
</dbReference>
<dbReference type="EMBL" id="JAPDPJ010000002">
    <property type="protein sequence ID" value="MCW3785241.1"/>
    <property type="molecule type" value="Genomic_DNA"/>
</dbReference>
<comment type="caution">
    <text evidence="7">The sequence shown here is derived from an EMBL/GenBank/DDBJ whole genome shotgun (WGS) entry which is preliminary data.</text>
</comment>
<sequence>MMDTEHKTIIDPEIVKSTLEHKNISDLGHSTIREVVTIVNEIEERTGEKFIRMEMGVPSLPPCPIGVEAEIEALKNGVASKYSMLEGVPTFKSEASRFVKAFMNIDVDPAGCIPTNGSMQGSYALFMGVSKIWPQKDTILFIDPGFPVQKIQLEVLDIKHETFDVFHYRGEKLKDKLESYLAKGNICAIVYSNPNNPTWICFHEDELETIGNLANQYDTIVIEDLAYFGMDFRTDISIPYKPPYQPTVARYTDNFALLISSSKVFSYAGQRLGTLCISNKLFNSYFESLKIRFGKANFGRVIVGRLLYSLSAGASHSAQYAIAAMYKAACDGKFNIVKEVKEYGIRARLMKELFVKYGFSIIYDMDIDTPIADGFYFTIGYPGFTGGELLERLLCYGISAIALKNTGSEKEGLRACVSHTEQSRFPILEERLKLFAQSLH</sequence>
<organism evidence="7 8">
    <name type="scientific">Plebeiibacterium sediminum</name>
    <dbReference type="NCBI Taxonomy" id="2992112"/>
    <lineage>
        <taxon>Bacteria</taxon>
        <taxon>Pseudomonadati</taxon>
        <taxon>Bacteroidota</taxon>
        <taxon>Bacteroidia</taxon>
        <taxon>Marinilabiliales</taxon>
        <taxon>Marinilabiliaceae</taxon>
        <taxon>Plebeiibacterium</taxon>
    </lineage>
</organism>
<proteinExistence type="inferred from homology"/>
<dbReference type="RefSeq" id="WP_301188812.1">
    <property type="nucleotide sequence ID" value="NZ_JAPDPJ010000002.1"/>
</dbReference>
<comment type="similarity">
    <text evidence="2">Belongs to the class-I pyridoxal-phosphate-dependent aminotransferase family.</text>
</comment>
<evidence type="ECO:0000256" key="2">
    <source>
        <dbReference type="ARBA" id="ARBA00007441"/>
    </source>
</evidence>
<reference evidence="7" key="1">
    <citation type="submission" date="2022-10" db="EMBL/GenBank/DDBJ databases">
        <authorList>
            <person name="Yu W.X."/>
        </authorList>
    </citation>
    <scope>NUCLEOTIDE SEQUENCE</scope>
    <source>
        <strain evidence="7">AAT</strain>
    </source>
</reference>
<evidence type="ECO:0000256" key="5">
    <source>
        <dbReference type="ARBA" id="ARBA00022898"/>
    </source>
</evidence>
<evidence type="ECO:0000313" key="8">
    <source>
        <dbReference type="Proteomes" id="UP001209229"/>
    </source>
</evidence>
<dbReference type="InterPro" id="IPR015421">
    <property type="entry name" value="PyrdxlP-dep_Trfase_major"/>
</dbReference>
<evidence type="ECO:0000259" key="6">
    <source>
        <dbReference type="Pfam" id="PF00155"/>
    </source>
</evidence>
<dbReference type="Gene3D" id="3.90.1150.100">
    <property type="match status" value="1"/>
</dbReference>
<keyword evidence="3 7" id="KW-0032">Aminotransferase</keyword>
<keyword evidence="5" id="KW-0663">Pyridoxal phosphate</keyword>